<feature type="transmembrane region" description="Helical" evidence="2">
    <location>
        <begin position="208"/>
        <end position="230"/>
    </location>
</feature>
<dbReference type="STRING" id="1391654.AKJ09_02561"/>
<dbReference type="Proteomes" id="UP000064967">
    <property type="component" value="Chromosome"/>
</dbReference>
<keyword evidence="2" id="KW-0472">Membrane</keyword>
<name>A0A0K1PQU3_9BACT</name>
<feature type="compositionally biased region" description="Basic and acidic residues" evidence="1">
    <location>
        <begin position="128"/>
        <end position="142"/>
    </location>
</feature>
<keyword evidence="2" id="KW-1133">Transmembrane helix</keyword>
<protein>
    <recommendedName>
        <fullName evidence="6">Tetratricopeptide repeat protein</fullName>
    </recommendedName>
</protein>
<dbReference type="KEGG" id="llu:AKJ09_02561"/>
<keyword evidence="2" id="KW-0812">Transmembrane</keyword>
<evidence type="ECO:0000313" key="4">
    <source>
        <dbReference type="EMBL" id="AKU95897.1"/>
    </source>
</evidence>
<evidence type="ECO:0000256" key="3">
    <source>
        <dbReference type="SAM" id="SignalP"/>
    </source>
</evidence>
<sequence length="259" mass="26842">MKNMLLLAAALTVVSVPAIANAQSPTTPAADEQTAQTLSDQAYEAYEKGDFSKAISQYLESYKLVPTAEILYNIASIYEKKLNDPKLAIEYYRRHNAATDAKAELVGKATSRIAALQAQIDNPNGSKSDLKTLPESSGKHESGSGSTLKTIGIVTGTIGIVGLGVGAVTGVMASGKHGDAKDAGCSGSTCPTEDARDKEKSAADMATISTITFIAGGALLAGGIIMYLAAPKENSTSRAFRVAPQVDMHGGGLSVLGRF</sequence>
<proteinExistence type="predicted"/>
<dbReference type="AlphaFoldDB" id="A0A0K1PQU3"/>
<gene>
    <name evidence="4" type="ORF">AKJ09_02561</name>
</gene>
<feature type="region of interest" description="Disordered" evidence="1">
    <location>
        <begin position="120"/>
        <end position="146"/>
    </location>
</feature>
<dbReference type="Gene3D" id="1.25.40.10">
    <property type="entry name" value="Tetratricopeptide repeat domain"/>
    <property type="match status" value="1"/>
</dbReference>
<reference evidence="4 5" key="1">
    <citation type="submission" date="2015-08" db="EMBL/GenBank/DDBJ databases">
        <authorList>
            <person name="Babu N.S."/>
            <person name="Beckwith C.J."/>
            <person name="Beseler K.G."/>
            <person name="Brison A."/>
            <person name="Carone J.V."/>
            <person name="Caskin T.P."/>
            <person name="Diamond M."/>
            <person name="Durham M.E."/>
            <person name="Foxe J.M."/>
            <person name="Go M."/>
            <person name="Henderson B.A."/>
            <person name="Jones I.B."/>
            <person name="McGettigan J.A."/>
            <person name="Micheletti S.J."/>
            <person name="Nasrallah M.E."/>
            <person name="Ortiz D."/>
            <person name="Piller C.R."/>
            <person name="Privatt S.R."/>
            <person name="Schneider S.L."/>
            <person name="Sharp S."/>
            <person name="Smith T.C."/>
            <person name="Stanton J.D."/>
            <person name="Ullery H.E."/>
            <person name="Wilson R.J."/>
            <person name="Serrano M.G."/>
            <person name="Buck G."/>
            <person name="Lee V."/>
            <person name="Wang Y."/>
            <person name="Carvalho R."/>
            <person name="Voegtly L."/>
            <person name="Shi R."/>
            <person name="Duckworth R."/>
            <person name="Johnson A."/>
            <person name="Loviza R."/>
            <person name="Walstead R."/>
            <person name="Shah Z."/>
            <person name="Kiflezghi M."/>
            <person name="Wade K."/>
            <person name="Ball S.L."/>
            <person name="Bradley K.W."/>
            <person name="Asai D.J."/>
            <person name="Bowman C.A."/>
            <person name="Russell D.A."/>
            <person name="Pope W.H."/>
            <person name="Jacobs-Sera D."/>
            <person name="Hendrix R.W."/>
            <person name="Hatfull G.F."/>
        </authorList>
    </citation>
    <scope>NUCLEOTIDE SEQUENCE [LARGE SCALE GENOMIC DNA]</scope>
    <source>
        <strain evidence="4 5">DSM 27648</strain>
    </source>
</reference>
<dbReference type="EMBL" id="CP012333">
    <property type="protein sequence ID" value="AKU95897.1"/>
    <property type="molecule type" value="Genomic_DNA"/>
</dbReference>
<evidence type="ECO:0000313" key="5">
    <source>
        <dbReference type="Proteomes" id="UP000064967"/>
    </source>
</evidence>
<keyword evidence="3" id="KW-0732">Signal</keyword>
<dbReference type="InterPro" id="IPR011990">
    <property type="entry name" value="TPR-like_helical_dom_sf"/>
</dbReference>
<dbReference type="SUPFAM" id="SSF48452">
    <property type="entry name" value="TPR-like"/>
    <property type="match status" value="1"/>
</dbReference>
<feature type="region of interest" description="Disordered" evidence="1">
    <location>
        <begin position="176"/>
        <end position="196"/>
    </location>
</feature>
<dbReference type="OrthoDB" id="1221582at2"/>
<evidence type="ECO:0000256" key="1">
    <source>
        <dbReference type="SAM" id="MobiDB-lite"/>
    </source>
</evidence>
<accession>A0A0K1PQU3</accession>
<evidence type="ECO:0000256" key="2">
    <source>
        <dbReference type="SAM" id="Phobius"/>
    </source>
</evidence>
<evidence type="ECO:0008006" key="6">
    <source>
        <dbReference type="Google" id="ProtNLM"/>
    </source>
</evidence>
<feature type="signal peptide" evidence="3">
    <location>
        <begin position="1"/>
        <end position="22"/>
    </location>
</feature>
<feature type="chain" id="PRO_5005465848" description="Tetratricopeptide repeat protein" evidence="3">
    <location>
        <begin position="23"/>
        <end position="259"/>
    </location>
</feature>
<organism evidence="4 5">
    <name type="scientific">Labilithrix luteola</name>
    <dbReference type="NCBI Taxonomy" id="1391654"/>
    <lineage>
        <taxon>Bacteria</taxon>
        <taxon>Pseudomonadati</taxon>
        <taxon>Myxococcota</taxon>
        <taxon>Polyangia</taxon>
        <taxon>Polyangiales</taxon>
        <taxon>Labilitrichaceae</taxon>
        <taxon>Labilithrix</taxon>
    </lineage>
</organism>
<dbReference type="RefSeq" id="WP_146647268.1">
    <property type="nucleotide sequence ID" value="NZ_CP012333.1"/>
</dbReference>
<keyword evidence="5" id="KW-1185">Reference proteome</keyword>